<name>A0A540KBU7_MALBA</name>
<dbReference type="GO" id="GO:0016791">
    <property type="term" value="F:phosphatase activity"/>
    <property type="evidence" value="ECO:0007669"/>
    <property type="project" value="InterPro"/>
</dbReference>
<dbReference type="SMART" id="SM00577">
    <property type="entry name" value="CPDc"/>
    <property type="match status" value="1"/>
</dbReference>
<reference evidence="3 4" key="1">
    <citation type="journal article" date="2019" name="G3 (Bethesda)">
        <title>Sequencing of a Wild Apple (Malus baccata) Genome Unravels the Differences Between Cultivated and Wild Apple Species Regarding Disease Resistance and Cold Tolerance.</title>
        <authorList>
            <person name="Chen X."/>
        </authorList>
    </citation>
    <scope>NUCLEOTIDE SEQUENCE [LARGE SCALE GENOMIC DNA]</scope>
    <source>
        <strain evidence="4">cv. Shandingzi</strain>
        <tissue evidence="3">Leaves</tissue>
    </source>
</reference>
<dbReference type="InterPro" id="IPR004274">
    <property type="entry name" value="FCP1_dom"/>
</dbReference>
<dbReference type="Pfam" id="PF03031">
    <property type="entry name" value="NIF"/>
    <property type="match status" value="1"/>
</dbReference>
<gene>
    <name evidence="3" type="ORF">C1H46_042748</name>
</gene>
<evidence type="ECO:0000256" key="1">
    <source>
        <dbReference type="SAM" id="MobiDB-lite"/>
    </source>
</evidence>
<dbReference type="EMBL" id="VIEB01001504">
    <property type="protein sequence ID" value="TQD71718.1"/>
    <property type="molecule type" value="Genomic_DNA"/>
</dbReference>
<evidence type="ECO:0000313" key="3">
    <source>
        <dbReference type="EMBL" id="TQD71718.1"/>
    </source>
</evidence>
<evidence type="ECO:0000259" key="2">
    <source>
        <dbReference type="PROSITE" id="PS50969"/>
    </source>
</evidence>
<dbReference type="AlphaFoldDB" id="A0A540KBU7"/>
<dbReference type="Gene3D" id="3.40.50.1000">
    <property type="entry name" value="HAD superfamily/HAD-like"/>
    <property type="match status" value="1"/>
</dbReference>
<dbReference type="STRING" id="106549.A0A540KBU7"/>
<protein>
    <recommendedName>
        <fullName evidence="2">FCP1 homology domain-containing protein</fullName>
    </recommendedName>
</protein>
<feature type="compositionally biased region" description="Basic residues" evidence="1">
    <location>
        <begin position="1"/>
        <end position="21"/>
    </location>
</feature>
<sequence>MVSKIVKKSANRRRNRGKSSAKKAAVEVSSAVLASLFTCPRRLVKIFAKLARIGTPNRHKGFKILKKAQVHEAEPESEPGSGNPLCRKLSFEPPLPPLFYPETMTVILDLDETLVHAQADPPPEKFDFIVRPKIDGIEMNFYVLKRPGVDELLEKLGAMYEVVVFTAGLREYASLVLDRLDRKRAISHRLYRDACKEVDGKFVKDLSGLGRDLSRVVIVDDNPNSYLFQPENAVPVRPFVDDMADRELGRLVEFFEGLDCEDMRDAVKKFVGCGGGGGGDGGGSKDGKAV</sequence>
<feature type="domain" description="FCP1 homology" evidence="2">
    <location>
        <begin position="99"/>
        <end position="258"/>
    </location>
</feature>
<dbReference type="PANTHER" id="PTHR12210">
    <property type="entry name" value="DULLARD PROTEIN PHOSPHATASE"/>
    <property type="match status" value="1"/>
</dbReference>
<dbReference type="InterPro" id="IPR023214">
    <property type="entry name" value="HAD_sf"/>
</dbReference>
<accession>A0A540KBU7</accession>
<dbReference type="Proteomes" id="UP000315295">
    <property type="component" value="Unassembled WGS sequence"/>
</dbReference>
<dbReference type="CDD" id="cd07521">
    <property type="entry name" value="HAD_FCP1-like"/>
    <property type="match status" value="1"/>
</dbReference>
<keyword evidence="4" id="KW-1185">Reference proteome</keyword>
<proteinExistence type="predicted"/>
<evidence type="ECO:0000313" key="4">
    <source>
        <dbReference type="Proteomes" id="UP000315295"/>
    </source>
</evidence>
<comment type="caution">
    <text evidence="3">The sequence shown here is derived from an EMBL/GenBank/DDBJ whole genome shotgun (WGS) entry which is preliminary data.</text>
</comment>
<dbReference type="InterPro" id="IPR011948">
    <property type="entry name" value="Dullard_phosphatase"/>
</dbReference>
<dbReference type="FunFam" id="3.40.50.1000:FF:000093">
    <property type="entry name" value="NLI interacting factor-like phosphatase family protein"/>
    <property type="match status" value="1"/>
</dbReference>
<dbReference type="NCBIfam" id="TIGR02251">
    <property type="entry name" value="HIF-SF_euk"/>
    <property type="match status" value="1"/>
</dbReference>
<dbReference type="InterPro" id="IPR036412">
    <property type="entry name" value="HAD-like_sf"/>
</dbReference>
<dbReference type="SUPFAM" id="SSF56784">
    <property type="entry name" value="HAD-like"/>
    <property type="match status" value="1"/>
</dbReference>
<organism evidence="3 4">
    <name type="scientific">Malus baccata</name>
    <name type="common">Siberian crab apple</name>
    <name type="synonym">Pyrus baccata</name>
    <dbReference type="NCBI Taxonomy" id="106549"/>
    <lineage>
        <taxon>Eukaryota</taxon>
        <taxon>Viridiplantae</taxon>
        <taxon>Streptophyta</taxon>
        <taxon>Embryophyta</taxon>
        <taxon>Tracheophyta</taxon>
        <taxon>Spermatophyta</taxon>
        <taxon>Magnoliopsida</taxon>
        <taxon>eudicotyledons</taxon>
        <taxon>Gunneridae</taxon>
        <taxon>Pentapetalae</taxon>
        <taxon>rosids</taxon>
        <taxon>fabids</taxon>
        <taxon>Rosales</taxon>
        <taxon>Rosaceae</taxon>
        <taxon>Amygdaloideae</taxon>
        <taxon>Maleae</taxon>
        <taxon>Malus</taxon>
    </lineage>
</organism>
<feature type="region of interest" description="Disordered" evidence="1">
    <location>
        <begin position="1"/>
        <end position="22"/>
    </location>
</feature>
<dbReference type="PROSITE" id="PS50969">
    <property type="entry name" value="FCP1"/>
    <property type="match status" value="1"/>
</dbReference>
<dbReference type="InterPro" id="IPR050365">
    <property type="entry name" value="TIM50"/>
</dbReference>